<proteinExistence type="predicted"/>
<organism evidence="2 3">
    <name type="scientific">Gossypium arboreum</name>
    <name type="common">Tree cotton</name>
    <name type="synonym">Gossypium nanking</name>
    <dbReference type="NCBI Taxonomy" id="29729"/>
    <lineage>
        <taxon>Eukaryota</taxon>
        <taxon>Viridiplantae</taxon>
        <taxon>Streptophyta</taxon>
        <taxon>Embryophyta</taxon>
        <taxon>Tracheophyta</taxon>
        <taxon>Spermatophyta</taxon>
        <taxon>Magnoliopsida</taxon>
        <taxon>eudicotyledons</taxon>
        <taxon>Gunneridae</taxon>
        <taxon>Pentapetalae</taxon>
        <taxon>rosids</taxon>
        <taxon>malvids</taxon>
        <taxon>Malvales</taxon>
        <taxon>Malvaceae</taxon>
        <taxon>Malvoideae</taxon>
        <taxon>Gossypium</taxon>
    </lineage>
</organism>
<protein>
    <submittedName>
        <fullName evidence="2">Uncharacterized protein</fullName>
    </submittedName>
</protein>
<sequence>MNSLCDFADPGNPTTEEMIPKKVRFKDKEEATSNDIVIEQPSIQPTSWRDILVGQSSKGGSNNSDENEAFDILKRDIQRSVVNGVPSITFSDRIHQILIQGCGDPQPLFT</sequence>
<gene>
    <name evidence="2" type="ORF">PVK06_007129</name>
</gene>
<feature type="region of interest" description="Disordered" evidence="1">
    <location>
        <begin position="1"/>
        <end position="21"/>
    </location>
</feature>
<dbReference type="Proteomes" id="UP001358586">
    <property type="component" value="Chromosome 3"/>
</dbReference>
<name>A0ABR0QGS2_GOSAR</name>
<evidence type="ECO:0000313" key="2">
    <source>
        <dbReference type="EMBL" id="KAK5838400.1"/>
    </source>
</evidence>
<accession>A0ABR0QGS2</accession>
<comment type="caution">
    <text evidence="2">The sequence shown here is derived from an EMBL/GenBank/DDBJ whole genome shotgun (WGS) entry which is preliminary data.</text>
</comment>
<evidence type="ECO:0000313" key="3">
    <source>
        <dbReference type="Proteomes" id="UP001358586"/>
    </source>
</evidence>
<reference evidence="2 3" key="1">
    <citation type="submission" date="2023-03" db="EMBL/GenBank/DDBJ databases">
        <title>WGS of Gossypium arboreum.</title>
        <authorList>
            <person name="Yu D."/>
        </authorList>
    </citation>
    <scope>NUCLEOTIDE SEQUENCE [LARGE SCALE GENOMIC DNA]</scope>
    <source>
        <tissue evidence="2">Leaf</tissue>
    </source>
</reference>
<dbReference type="EMBL" id="JARKNE010000003">
    <property type="protein sequence ID" value="KAK5838400.1"/>
    <property type="molecule type" value="Genomic_DNA"/>
</dbReference>
<keyword evidence="3" id="KW-1185">Reference proteome</keyword>
<evidence type="ECO:0000256" key="1">
    <source>
        <dbReference type="SAM" id="MobiDB-lite"/>
    </source>
</evidence>